<keyword evidence="2" id="KW-0949">S-adenosyl-L-methionine</keyword>
<dbReference type="SUPFAM" id="SSF102114">
    <property type="entry name" value="Radical SAM enzymes"/>
    <property type="match status" value="1"/>
</dbReference>
<dbReference type="InterPro" id="IPR058240">
    <property type="entry name" value="rSAM_sf"/>
</dbReference>
<evidence type="ECO:0000256" key="5">
    <source>
        <dbReference type="ARBA" id="ARBA00023014"/>
    </source>
</evidence>
<gene>
    <name evidence="7" type="ORF">DESPIGER_1646</name>
</gene>
<dbReference type="GO" id="GO:0046872">
    <property type="term" value="F:metal ion binding"/>
    <property type="evidence" value="ECO:0007669"/>
    <property type="project" value="UniProtKB-KW"/>
</dbReference>
<dbReference type="GO" id="GO:0051536">
    <property type="term" value="F:iron-sulfur cluster binding"/>
    <property type="evidence" value="ECO:0007669"/>
    <property type="project" value="UniProtKB-KW"/>
</dbReference>
<dbReference type="InterPro" id="IPR023404">
    <property type="entry name" value="rSAM_horseshoe"/>
</dbReference>
<dbReference type="SFLD" id="SFLDG01082">
    <property type="entry name" value="B12-binding_domain_containing"/>
    <property type="match status" value="1"/>
</dbReference>
<keyword evidence="5" id="KW-0411">Iron-sulfur</keyword>
<evidence type="ECO:0000256" key="2">
    <source>
        <dbReference type="ARBA" id="ARBA00022691"/>
    </source>
</evidence>
<dbReference type="SFLD" id="SFLDG01086">
    <property type="entry name" value="elongater_protein-like"/>
    <property type="match status" value="1"/>
</dbReference>
<dbReference type="InterPro" id="IPR032432">
    <property type="entry name" value="Radical_SAM_C"/>
</dbReference>
<comment type="cofactor">
    <cofactor evidence="1">
        <name>[4Fe-4S] cluster</name>
        <dbReference type="ChEBI" id="CHEBI:49883"/>
    </cofactor>
</comment>
<evidence type="ECO:0000256" key="1">
    <source>
        <dbReference type="ARBA" id="ARBA00001966"/>
    </source>
</evidence>
<dbReference type="Pfam" id="PF16199">
    <property type="entry name" value="Radical_SAM_C"/>
    <property type="match status" value="1"/>
</dbReference>
<evidence type="ECO:0000259" key="6">
    <source>
        <dbReference type="PROSITE" id="PS51918"/>
    </source>
</evidence>
<accession>A0A1K1LFK9</accession>
<dbReference type="PANTHER" id="PTHR43409">
    <property type="entry name" value="ANAEROBIC MAGNESIUM-PROTOPORPHYRIN IX MONOMETHYL ESTER CYCLASE-RELATED"/>
    <property type="match status" value="1"/>
</dbReference>
<dbReference type="InterPro" id="IPR007197">
    <property type="entry name" value="rSAM"/>
</dbReference>
<feature type="domain" description="Radical SAM core" evidence="6">
    <location>
        <begin position="39"/>
        <end position="274"/>
    </location>
</feature>
<name>A0A1K1LFK9_9BACT</name>
<evidence type="ECO:0000256" key="3">
    <source>
        <dbReference type="ARBA" id="ARBA00022723"/>
    </source>
</evidence>
<keyword evidence="4" id="KW-0408">Iron</keyword>
<dbReference type="InterPro" id="IPR006638">
    <property type="entry name" value="Elp3/MiaA/NifB-like_rSAM"/>
</dbReference>
<keyword evidence="7" id="KW-0670">Pyruvate</keyword>
<organism evidence="7 8">
    <name type="scientific">Desulfovibrio piger</name>
    <dbReference type="NCBI Taxonomy" id="901"/>
    <lineage>
        <taxon>Bacteria</taxon>
        <taxon>Pseudomonadati</taxon>
        <taxon>Thermodesulfobacteriota</taxon>
        <taxon>Desulfovibrionia</taxon>
        <taxon>Desulfovibrionales</taxon>
        <taxon>Desulfovibrionaceae</taxon>
        <taxon>Desulfovibrio</taxon>
    </lineage>
</organism>
<keyword evidence="7" id="KW-0456">Lyase</keyword>
<keyword evidence="8" id="KW-1185">Reference proteome</keyword>
<dbReference type="Pfam" id="PF04055">
    <property type="entry name" value="Radical_SAM"/>
    <property type="match status" value="1"/>
</dbReference>
<dbReference type="SMART" id="SM00729">
    <property type="entry name" value="Elp3"/>
    <property type="match status" value="1"/>
</dbReference>
<keyword evidence="3" id="KW-0479">Metal-binding</keyword>
<protein>
    <submittedName>
        <fullName evidence="7">COG1180: Radical SAM, Pyruvate-formate lyase-activating enzyme like</fullName>
    </submittedName>
</protein>
<dbReference type="KEGG" id="dpg:DESPIGER_1646"/>
<dbReference type="CDD" id="cd01335">
    <property type="entry name" value="Radical_SAM"/>
    <property type="match status" value="1"/>
</dbReference>
<dbReference type="GO" id="GO:0016829">
    <property type="term" value="F:lyase activity"/>
    <property type="evidence" value="ECO:0007669"/>
    <property type="project" value="UniProtKB-KW"/>
</dbReference>
<proteinExistence type="predicted"/>
<dbReference type="EMBL" id="LT630450">
    <property type="protein sequence ID" value="SFV73482.1"/>
    <property type="molecule type" value="Genomic_DNA"/>
</dbReference>
<evidence type="ECO:0000313" key="8">
    <source>
        <dbReference type="Proteomes" id="UP000186323"/>
    </source>
</evidence>
<dbReference type="InterPro" id="IPR051198">
    <property type="entry name" value="BchE-like"/>
</dbReference>
<dbReference type="PROSITE" id="PS51918">
    <property type="entry name" value="RADICAL_SAM"/>
    <property type="match status" value="1"/>
</dbReference>
<dbReference type="Gene3D" id="3.80.30.20">
    <property type="entry name" value="tm_1862 like domain"/>
    <property type="match status" value="1"/>
</dbReference>
<dbReference type="SFLD" id="SFLDS00029">
    <property type="entry name" value="Radical_SAM"/>
    <property type="match status" value="1"/>
</dbReference>
<dbReference type="Proteomes" id="UP000186323">
    <property type="component" value="Chromosome I"/>
</dbReference>
<evidence type="ECO:0000313" key="7">
    <source>
        <dbReference type="EMBL" id="SFV73482.1"/>
    </source>
</evidence>
<evidence type="ECO:0000256" key="4">
    <source>
        <dbReference type="ARBA" id="ARBA00023004"/>
    </source>
</evidence>
<dbReference type="AlphaFoldDB" id="A0A1K1LFK9"/>
<sequence length="396" mass="43120">MHFRQDFCLRVKPAKPCYCSLSAMSRVSLTFLWEIPARTVPVFSVFIPFFGCPRRCVFCSQHDQTGQQAVPLDEILARAAAGLRSRRTQGRPPAELAFYGGTFTALAPRDLDACLDMADSLRRDGCITRFRCSTRPDCLDAALLARLRRHGCRTVELGIQSFSDTALQAAERHYSGRQAAGACRLVRDAGLALGVQLLPGMPGHEPEDFLADVRRALALGADMLRFYPCLVLAGTELARRWQQGLYTPWPLPLTLSLLARGWLDARRAGVPVIRMGLAPEPGMEAALLAGPADRNLGGRVLGRALWLHVCACLLRARGEEAARSEVRAAALLDALLADGEVPGGLPRARALYLPRACQGFFRGPGDELGRAWAALGITRRALVWTAGQAACLHLDA</sequence>
<reference evidence="8" key="1">
    <citation type="submission" date="2016-10" db="EMBL/GenBank/DDBJ databases">
        <authorList>
            <person name="Wegmann U."/>
        </authorList>
    </citation>
    <scope>NUCLEOTIDE SEQUENCE [LARGE SCALE GENOMIC DNA]</scope>
</reference>